<dbReference type="SUPFAM" id="SSF110004">
    <property type="entry name" value="Glycolipid transfer protein, GLTP"/>
    <property type="match status" value="1"/>
</dbReference>
<accession>A0ABV0T0K6</accession>
<dbReference type="EMBL" id="JAHRIQ010015145">
    <property type="protein sequence ID" value="MEQ2226412.1"/>
    <property type="molecule type" value="Genomic_DNA"/>
</dbReference>
<dbReference type="InterPro" id="IPR036497">
    <property type="entry name" value="GLTP_sf"/>
</dbReference>
<feature type="domain" description="Glycolipid transfer protein" evidence="2">
    <location>
        <begin position="84"/>
        <end position="186"/>
    </location>
</feature>
<name>A0ABV0T0K6_9TELE</name>
<protein>
    <recommendedName>
        <fullName evidence="2">Glycolipid transfer protein domain-containing protein</fullName>
    </recommendedName>
</protein>
<dbReference type="Gene3D" id="1.10.3520.10">
    <property type="entry name" value="Glycolipid transfer protein"/>
    <property type="match status" value="1"/>
</dbReference>
<organism evidence="3 4">
    <name type="scientific">Ilyodon furcidens</name>
    <name type="common">goldbreast splitfin</name>
    <dbReference type="NCBI Taxonomy" id="33524"/>
    <lineage>
        <taxon>Eukaryota</taxon>
        <taxon>Metazoa</taxon>
        <taxon>Chordata</taxon>
        <taxon>Craniata</taxon>
        <taxon>Vertebrata</taxon>
        <taxon>Euteleostomi</taxon>
        <taxon>Actinopterygii</taxon>
        <taxon>Neopterygii</taxon>
        <taxon>Teleostei</taxon>
        <taxon>Neoteleostei</taxon>
        <taxon>Acanthomorphata</taxon>
        <taxon>Ovalentaria</taxon>
        <taxon>Atherinomorphae</taxon>
        <taxon>Cyprinodontiformes</taxon>
        <taxon>Goodeidae</taxon>
        <taxon>Ilyodon</taxon>
    </lineage>
</organism>
<dbReference type="InterPro" id="IPR014830">
    <property type="entry name" value="Glycolipid_transfer_prot_dom"/>
</dbReference>
<dbReference type="PANTHER" id="PTHR10219:SF19">
    <property type="entry name" value="GLYCOLIPID TRANSFER PROTEIN DOMAIN-CONTAINING PROTEIN 2"/>
    <property type="match status" value="1"/>
</dbReference>
<evidence type="ECO:0000313" key="3">
    <source>
        <dbReference type="EMBL" id="MEQ2226412.1"/>
    </source>
</evidence>
<proteinExistence type="predicted"/>
<evidence type="ECO:0000256" key="1">
    <source>
        <dbReference type="SAM" id="MobiDB-lite"/>
    </source>
</evidence>
<evidence type="ECO:0000259" key="2">
    <source>
        <dbReference type="Pfam" id="PF08718"/>
    </source>
</evidence>
<evidence type="ECO:0000313" key="4">
    <source>
        <dbReference type="Proteomes" id="UP001482620"/>
    </source>
</evidence>
<comment type="caution">
    <text evidence="3">The sequence shown here is derived from an EMBL/GenBank/DDBJ whole genome shotgun (WGS) entry which is preliminary data.</text>
</comment>
<dbReference type="PANTHER" id="PTHR10219">
    <property type="entry name" value="GLYCOLIPID TRANSFER PROTEIN-RELATED"/>
    <property type="match status" value="1"/>
</dbReference>
<reference evidence="3 4" key="1">
    <citation type="submission" date="2021-06" db="EMBL/GenBank/DDBJ databases">
        <authorList>
            <person name="Palmer J.M."/>
        </authorList>
    </citation>
    <scope>NUCLEOTIDE SEQUENCE [LARGE SCALE GENOMIC DNA]</scope>
    <source>
        <strain evidence="4">if_2019</strain>
        <tissue evidence="3">Muscle</tissue>
    </source>
</reference>
<dbReference type="Pfam" id="PF08718">
    <property type="entry name" value="GLTP"/>
    <property type="match status" value="1"/>
</dbReference>
<dbReference type="Proteomes" id="UP001482620">
    <property type="component" value="Unassembled WGS sequence"/>
</dbReference>
<gene>
    <name evidence="3" type="ORF">ILYODFUR_027247</name>
</gene>
<keyword evidence="4" id="KW-1185">Reference proteome</keyword>
<sequence>MESLGTMVNFFSQKVREKTDLIRELSLKHSLELNGKSAGPSGPQTPAAFGLKTGVRPDVHANNMSRPERTTTPETFFKTFPFKVYQSVRSMVEAELKAGLVNYSYRTNSGSRTLLRLHRSLNWLKMLLEGLSEGPDSEGRYKTPGELGRDAYKVALAPHHHWMLRQAAEIVFLALPDREYFLQLVCVQKQEEATPVLRIIVHALSLVHTRTQRILEKYNMLELP</sequence>
<feature type="region of interest" description="Disordered" evidence="1">
    <location>
        <begin position="33"/>
        <end position="70"/>
    </location>
</feature>